<evidence type="ECO:0000256" key="3">
    <source>
        <dbReference type="ARBA" id="ARBA00022833"/>
    </source>
</evidence>
<keyword evidence="1" id="KW-0479">Metal-binding</keyword>
<evidence type="ECO:0000256" key="1">
    <source>
        <dbReference type="ARBA" id="ARBA00022723"/>
    </source>
</evidence>
<keyword evidence="4" id="KW-0175">Coiled coil</keyword>
<dbReference type="InterPro" id="IPR001841">
    <property type="entry name" value="Znf_RING"/>
</dbReference>
<evidence type="ECO:0000256" key="2">
    <source>
        <dbReference type="ARBA" id="ARBA00022771"/>
    </source>
</evidence>
<dbReference type="Proteomes" id="UP000077671">
    <property type="component" value="Unassembled WGS sequence"/>
</dbReference>
<dbReference type="Proteomes" id="UP000836402">
    <property type="component" value="Unassembled WGS sequence"/>
</dbReference>
<evidence type="ECO:0000313" key="8">
    <source>
        <dbReference type="EMBL" id="KAE8250002.1"/>
    </source>
</evidence>
<proteinExistence type="predicted"/>
<evidence type="ECO:0000259" key="6">
    <source>
        <dbReference type="SMART" id="SM00184"/>
    </source>
</evidence>
<reference evidence="8" key="1">
    <citation type="submission" date="2016-04" db="EMBL/GenBank/DDBJ databases">
        <authorList>
            <person name="Nguyen H.D."/>
            <person name="Kesanakurti P."/>
            <person name="Cullis J."/>
            <person name="Levesque C.A."/>
            <person name="Hambleton S."/>
        </authorList>
    </citation>
    <scope>NUCLEOTIDE SEQUENCE</scope>
    <source>
        <strain evidence="8">DAOMC 238032</strain>
    </source>
</reference>
<organism evidence="8 9">
    <name type="scientific">Tilletia caries</name>
    <name type="common">wheat bunt fungus</name>
    <dbReference type="NCBI Taxonomy" id="13290"/>
    <lineage>
        <taxon>Eukaryota</taxon>
        <taxon>Fungi</taxon>
        <taxon>Dikarya</taxon>
        <taxon>Basidiomycota</taxon>
        <taxon>Ustilaginomycotina</taxon>
        <taxon>Exobasidiomycetes</taxon>
        <taxon>Tilletiales</taxon>
        <taxon>Tilletiaceae</taxon>
        <taxon>Tilletia</taxon>
    </lineage>
</organism>
<evidence type="ECO:0000256" key="4">
    <source>
        <dbReference type="SAM" id="Coils"/>
    </source>
</evidence>
<dbReference type="InterPro" id="IPR017907">
    <property type="entry name" value="Znf_RING_CS"/>
</dbReference>
<keyword evidence="3" id="KW-0862">Zinc</keyword>
<comment type="caution">
    <text evidence="8">The sequence shown here is derived from an EMBL/GenBank/DDBJ whole genome shotgun (WGS) entry which is preliminary data.</text>
</comment>
<evidence type="ECO:0000313" key="7">
    <source>
        <dbReference type="EMBL" id="CAD6928486.1"/>
    </source>
</evidence>
<feature type="domain" description="RING-type" evidence="6">
    <location>
        <begin position="380"/>
        <end position="533"/>
    </location>
</feature>
<feature type="region of interest" description="Disordered" evidence="5">
    <location>
        <begin position="300"/>
        <end position="360"/>
    </location>
</feature>
<feature type="region of interest" description="Disordered" evidence="5">
    <location>
        <begin position="480"/>
        <end position="521"/>
    </location>
</feature>
<sequence length="592" mass="65521">MTTIANQPLESADTTGSLTRKTTELVDGIIALSQPSVQARDLYLWRSFLSLWHHSDIFNDQPLELGGSGFKAGNGSTDGSAFPEPKIRADDAETKLYQFESELANRRWIKRRKQKCGEGNIDEIDGLTSIQRTQTTLSEVEKNLKLNRSFSVPSPFFGLPRRTSTSLSLQRILSPNRAQRDTDGPSPRQRFSSVASALRIKRNGSAIVEDEEGGGRVPKIRNARSRELIEMFLELHRTQIVALREYEGRIVTMESAQEQQGPASSSIEYEHQRAEVEQIGNQLAAYTFSAENTGACAVSQNIPSGAPIDPTHPEALPDSNAPSTSDTTRSPAALSHAQPPQPQPQPSQDPNRPLPPDLSLTSLINDKIHNKIPTLEDHRCAICLSLAYRPVLLPGCKHLFCLRCLVKLQRSFFASIRPRGESSQRAPPGPMRSVASMAAWAILEQDREYRELIRAQQRIRQELAAEREEQQQQLLLARQHADGDPTSTEPASLTSPPAASADNIPSLPPSQPHSLPGRNAIKPRAASADCPLCRHPQAVALADSSNISAQLEEHMKLWFAREVRAKKKADQVEVEREEAIRLGLDQTRCVVM</sequence>
<reference evidence="7" key="3">
    <citation type="submission" date="2020-10" db="EMBL/GenBank/DDBJ databases">
        <authorList>
            <person name="Sedaghatjoo S."/>
        </authorList>
    </citation>
    <scope>NUCLEOTIDE SEQUENCE</scope>
    <source>
        <strain evidence="7">AZH3</strain>
    </source>
</reference>
<dbReference type="SUPFAM" id="SSF57850">
    <property type="entry name" value="RING/U-box"/>
    <property type="match status" value="1"/>
</dbReference>
<dbReference type="PANTHER" id="PTHR23327:SF51">
    <property type="entry name" value="TRANSCRIPTIONAL REGULATOR OF YEAST FORM ADHERENCE 3"/>
    <property type="match status" value="1"/>
</dbReference>
<name>A0A177TFB0_9BASI</name>
<gene>
    <name evidence="8" type="ORF">A4X03_0g6531</name>
    <name evidence="7" type="ORF">JKIAZH3_G4145</name>
</gene>
<dbReference type="InterPro" id="IPR018957">
    <property type="entry name" value="Znf_C3HC4_RING-type"/>
</dbReference>
<keyword evidence="2" id="KW-0863">Zinc-finger</keyword>
<dbReference type="SMART" id="SM00184">
    <property type="entry name" value="RING"/>
    <property type="match status" value="1"/>
</dbReference>
<evidence type="ECO:0000256" key="5">
    <source>
        <dbReference type="SAM" id="MobiDB-lite"/>
    </source>
</evidence>
<protein>
    <recommendedName>
        <fullName evidence="6">RING-type domain-containing protein</fullName>
    </recommendedName>
</protein>
<evidence type="ECO:0000313" key="9">
    <source>
        <dbReference type="Proteomes" id="UP000077671"/>
    </source>
</evidence>
<dbReference type="EMBL" id="CAJHJG010003231">
    <property type="protein sequence ID" value="CAD6928486.1"/>
    <property type="molecule type" value="Genomic_DNA"/>
</dbReference>
<feature type="compositionally biased region" description="Low complexity" evidence="5">
    <location>
        <begin position="485"/>
        <end position="501"/>
    </location>
</feature>
<dbReference type="AlphaFoldDB" id="A0A177TFB0"/>
<dbReference type="PANTHER" id="PTHR23327">
    <property type="entry name" value="RING FINGER PROTEIN 127"/>
    <property type="match status" value="1"/>
</dbReference>
<dbReference type="PROSITE" id="PS00518">
    <property type="entry name" value="ZF_RING_1"/>
    <property type="match status" value="1"/>
</dbReference>
<dbReference type="Gene3D" id="3.30.40.10">
    <property type="entry name" value="Zinc/RING finger domain, C3HC4 (zinc finger)"/>
    <property type="match status" value="1"/>
</dbReference>
<keyword evidence="10" id="KW-1185">Reference proteome</keyword>
<accession>A0A177TFB0</accession>
<dbReference type="InterPro" id="IPR013083">
    <property type="entry name" value="Znf_RING/FYVE/PHD"/>
</dbReference>
<feature type="compositionally biased region" description="Polar residues" evidence="5">
    <location>
        <begin position="320"/>
        <end position="329"/>
    </location>
</feature>
<feature type="coiled-coil region" evidence="4">
    <location>
        <begin position="449"/>
        <end position="480"/>
    </location>
</feature>
<dbReference type="Pfam" id="PF00097">
    <property type="entry name" value="zf-C3HC4"/>
    <property type="match status" value="1"/>
</dbReference>
<dbReference type="GO" id="GO:0008270">
    <property type="term" value="F:zinc ion binding"/>
    <property type="evidence" value="ECO:0007669"/>
    <property type="project" value="UniProtKB-KW"/>
</dbReference>
<reference evidence="8" key="2">
    <citation type="journal article" date="2019" name="IMA Fungus">
        <title>Genome sequencing and comparison of five Tilletia species to identify candidate genes for the detection of regulated species infecting wheat.</title>
        <authorList>
            <person name="Nguyen H.D.T."/>
            <person name="Sultana T."/>
            <person name="Kesanakurti P."/>
            <person name="Hambleton S."/>
        </authorList>
    </citation>
    <scope>NUCLEOTIDE SEQUENCE</scope>
    <source>
        <strain evidence="8">DAOMC 238032</strain>
    </source>
</reference>
<evidence type="ECO:0000313" key="10">
    <source>
        <dbReference type="Proteomes" id="UP000836402"/>
    </source>
</evidence>
<dbReference type="EMBL" id="LWDD02001277">
    <property type="protein sequence ID" value="KAE8250002.1"/>
    <property type="molecule type" value="Genomic_DNA"/>
</dbReference>
<feature type="compositionally biased region" description="Pro residues" evidence="5">
    <location>
        <begin position="339"/>
        <end position="356"/>
    </location>
</feature>